<gene>
    <name evidence="2" type="ORF">EOK75_10985</name>
</gene>
<accession>A0A4P8EGZ6</accession>
<dbReference type="AlphaFoldDB" id="A0A4P8EGZ6"/>
<dbReference type="PANTHER" id="PTHR21666:SF270">
    <property type="entry name" value="MUREIN HYDROLASE ACTIVATOR ENVC"/>
    <property type="match status" value="1"/>
</dbReference>
<organism evidence="2 3">
    <name type="scientific">Pseudorhodobacter turbinis</name>
    <dbReference type="NCBI Taxonomy" id="2500533"/>
    <lineage>
        <taxon>Bacteria</taxon>
        <taxon>Pseudomonadati</taxon>
        <taxon>Pseudomonadota</taxon>
        <taxon>Alphaproteobacteria</taxon>
        <taxon>Rhodobacterales</taxon>
        <taxon>Paracoccaceae</taxon>
        <taxon>Pseudorhodobacter</taxon>
    </lineage>
</organism>
<evidence type="ECO:0000313" key="3">
    <source>
        <dbReference type="Proteomes" id="UP000298631"/>
    </source>
</evidence>
<dbReference type="EMBL" id="CP039964">
    <property type="protein sequence ID" value="QCO56206.1"/>
    <property type="molecule type" value="Genomic_DNA"/>
</dbReference>
<dbReference type="Proteomes" id="UP000298631">
    <property type="component" value="Chromosome"/>
</dbReference>
<sequence>MPDYLALAARLIDQPDLYAALHLAASGGPLELADLLDHCTPQITARLTSVDQALLRAVLRAGAGQEAVEGASAIISHLNAADVAPVFLPEINTGPSIPLPTGGQRADMPAFSDPAFDIWFAAQGVPYGIGLYGENRTVYAAEQFADSASHERRTVHLGIDVFAPAGVAVHAPLAGTVRHLTYNADPLDYGHTLIVEHDGPVPFFTLYGHLGDSLPGLLAVGDKVTAGQVIAHLGDWHENGGWAPHLHFQIMTSMLEQNEGNFFGVGHAGLWNVWSQICPDPNLILRLNPARFAV</sequence>
<dbReference type="Gene3D" id="2.70.70.10">
    <property type="entry name" value="Glucose Permease (Domain IIA)"/>
    <property type="match status" value="1"/>
</dbReference>
<dbReference type="InterPro" id="IPR050570">
    <property type="entry name" value="Cell_wall_metabolism_enzyme"/>
</dbReference>
<name>A0A4P8EGZ6_9RHOB</name>
<dbReference type="SUPFAM" id="SSF51261">
    <property type="entry name" value="Duplicated hybrid motif"/>
    <property type="match status" value="1"/>
</dbReference>
<evidence type="ECO:0000259" key="1">
    <source>
        <dbReference type="Pfam" id="PF01551"/>
    </source>
</evidence>
<dbReference type="GO" id="GO:0004222">
    <property type="term" value="F:metalloendopeptidase activity"/>
    <property type="evidence" value="ECO:0007669"/>
    <property type="project" value="TreeGrafter"/>
</dbReference>
<dbReference type="CDD" id="cd12797">
    <property type="entry name" value="M23_peptidase"/>
    <property type="match status" value="1"/>
</dbReference>
<evidence type="ECO:0000313" key="2">
    <source>
        <dbReference type="EMBL" id="QCO56206.1"/>
    </source>
</evidence>
<feature type="domain" description="M23ase beta-sheet core" evidence="1">
    <location>
        <begin position="155"/>
        <end position="252"/>
    </location>
</feature>
<dbReference type="KEGG" id="pseb:EOK75_10985"/>
<dbReference type="InterPro" id="IPR016047">
    <property type="entry name" value="M23ase_b-sheet_dom"/>
</dbReference>
<dbReference type="OrthoDB" id="9801834at2"/>
<dbReference type="RefSeq" id="WP_137193990.1">
    <property type="nucleotide sequence ID" value="NZ_CP039964.1"/>
</dbReference>
<proteinExistence type="predicted"/>
<protein>
    <recommendedName>
        <fullName evidence="1">M23ase beta-sheet core domain-containing protein</fullName>
    </recommendedName>
</protein>
<reference evidence="2 3" key="1">
    <citation type="submission" date="2019-05" db="EMBL/GenBank/DDBJ databases">
        <title>Pseudorhodobacter turbinis sp. nov., isolated from the gut of the Korean turban shell.</title>
        <authorList>
            <person name="Jeong Y.-S."/>
            <person name="Kang W.-R."/>
            <person name="Bae J.-W."/>
        </authorList>
    </citation>
    <scope>NUCLEOTIDE SEQUENCE [LARGE SCALE GENOMIC DNA]</scope>
    <source>
        <strain evidence="2 3">S12M18</strain>
    </source>
</reference>
<dbReference type="PANTHER" id="PTHR21666">
    <property type="entry name" value="PEPTIDASE-RELATED"/>
    <property type="match status" value="1"/>
</dbReference>
<dbReference type="Pfam" id="PF01551">
    <property type="entry name" value="Peptidase_M23"/>
    <property type="match status" value="1"/>
</dbReference>
<keyword evidence="3" id="KW-1185">Reference proteome</keyword>
<dbReference type="InterPro" id="IPR011055">
    <property type="entry name" value="Dup_hybrid_motif"/>
</dbReference>